<dbReference type="Pfam" id="PF09543">
    <property type="entry name" value="DUF2379"/>
    <property type="match status" value="1"/>
</dbReference>
<evidence type="ECO:0000313" key="4">
    <source>
        <dbReference type="Proteomes" id="UP000278907"/>
    </source>
</evidence>
<keyword evidence="4" id="KW-1185">Reference proteome</keyword>
<organism evidence="3 4">
    <name type="scientific">Corallococcus praedator</name>
    <dbReference type="NCBI Taxonomy" id="2316724"/>
    <lineage>
        <taxon>Bacteria</taxon>
        <taxon>Pseudomonadati</taxon>
        <taxon>Myxococcota</taxon>
        <taxon>Myxococcia</taxon>
        <taxon>Myxococcales</taxon>
        <taxon>Cystobacterineae</taxon>
        <taxon>Myxococcaceae</taxon>
        <taxon>Corallococcus</taxon>
    </lineage>
</organism>
<sequence length="124" mass="13842">MPDQRDWDAVSDLDRDLRNGTALEITEELRDLLRRTAVDVAIPAAEAERALQREADAATLTTEVARRIREGSRRLSRALTESTRRQEAGDMDGARQALRDAQAVEVVPLYVDIAQIQLESLDGD</sequence>
<dbReference type="Proteomes" id="UP000278907">
    <property type="component" value="Unassembled WGS sequence"/>
</dbReference>
<reference evidence="3 4" key="1">
    <citation type="submission" date="2018-09" db="EMBL/GenBank/DDBJ databases">
        <authorList>
            <person name="Livingstone P.G."/>
            <person name="Whitworth D.E."/>
        </authorList>
    </citation>
    <scope>NUCLEOTIDE SEQUENCE [LARGE SCALE GENOMIC DNA]</scope>
    <source>
        <strain evidence="3 4">CA031B</strain>
    </source>
</reference>
<evidence type="ECO:0000313" key="3">
    <source>
        <dbReference type="EMBL" id="RKI06007.1"/>
    </source>
</evidence>
<evidence type="ECO:0000259" key="2">
    <source>
        <dbReference type="Pfam" id="PF09543"/>
    </source>
</evidence>
<feature type="region of interest" description="Disordered" evidence="1">
    <location>
        <begin position="75"/>
        <end position="94"/>
    </location>
</feature>
<feature type="domain" description="DUSAM" evidence="2">
    <location>
        <begin position="6"/>
        <end position="120"/>
    </location>
</feature>
<dbReference type="NCBIfam" id="TIGR02267">
    <property type="entry name" value="DUSAM domain"/>
    <property type="match status" value="1"/>
</dbReference>
<dbReference type="EMBL" id="RAWI01000163">
    <property type="protein sequence ID" value="RKI06007.1"/>
    <property type="molecule type" value="Genomic_DNA"/>
</dbReference>
<proteinExistence type="predicted"/>
<name>A0ABX9QHG3_9BACT</name>
<dbReference type="InterPro" id="IPR011753">
    <property type="entry name" value="DUSAM_dom"/>
</dbReference>
<comment type="caution">
    <text evidence="3">The sequence shown here is derived from an EMBL/GenBank/DDBJ whole genome shotgun (WGS) entry which is preliminary data.</text>
</comment>
<protein>
    <submittedName>
        <fullName evidence="3">DUSAM domain-containing protein</fullName>
    </submittedName>
</protein>
<dbReference type="RefSeq" id="WP_120584925.1">
    <property type="nucleotide sequence ID" value="NZ_RAWI01000163.1"/>
</dbReference>
<gene>
    <name evidence="3" type="ORF">D7Y13_21150</name>
</gene>
<accession>A0ABX9QHG3</accession>
<evidence type="ECO:0000256" key="1">
    <source>
        <dbReference type="SAM" id="MobiDB-lite"/>
    </source>
</evidence>